<dbReference type="Gene3D" id="3.30.70.100">
    <property type="match status" value="1"/>
</dbReference>
<protein>
    <submittedName>
        <fullName evidence="2">Antibiotic biosynthesis monooxygenase</fullName>
    </submittedName>
</protein>
<dbReference type="PATRIC" id="fig|28092.6.peg.4925"/>
<keyword evidence="2" id="KW-0560">Oxidoreductase</keyword>
<dbReference type="AlphaFoldDB" id="A0A0F5JVG5"/>
<dbReference type="EMBL" id="LAQU01000030">
    <property type="protein sequence ID" value="KKB61861.1"/>
    <property type="molecule type" value="Genomic_DNA"/>
</dbReference>
<accession>A0A0F5JVG5</accession>
<sequence>MILEIAHFRIQSSADNPGFEAAFAIAQIILASMPGYLGHELHRCIEDPCEYRLLVHWNTVQDHIKGFRESARFAEWRALLQPFFAAPPSAAHYEARFTSHPSC</sequence>
<evidence type="ECO:0000259" key="1">
    <source>
        <dbReference type="PROSITE" id="PS51725"/>
    </source>
</evidence>
<dbReference type="STRING" id="28092.WM40_20920"/>
<organism evidence="2 3">
    <name type="scientific">Robbsia andropogonis</name>
    <dbReference type="NCBI Taxonomy" id="28092"/>
    <lineage>
        <taxon>Bacteria</taxon>
        <taxon>Pseudomonadati</taxon>
        <taxon>Pseudomonadota</taxon>
        <taxon>Betaproteobacteria</taxon>
        <taxon>Burkholderiales</taxon>
        <taxon>Burkholderiaceae</taxon>
        <taxon>Robbsia</taxon>
    </lineage>
</organism>
<evidence type="ECO:0000313" key="2">
    <source>
        <dbReference type="EMBL" id="KKB61861.1"/>
    </source>
</evidence>
<reference evidence="2 3" key="1">
    <citation type="submission" date="2015-03" db="EMBL/GenBank/DDBJ databases">
        <title>Draft Genome Sequence of Burkholderia andropogonis type strain ICMP2807, isolated from Sorghum bicolor.</title>
        <authorList>
            <person name="Lopes-Santos L."/>
            <person name="Castro D.B."/>
            <person name="Ottoboni L.M."/>
            <person name="Park D."/>
            <person name="Weirc B.S."/>
            <person name="Destefano S.A."/>
        </authorList>
    </citation>
    <scope>NUCLEOTIDE SEQUENCE [LARGE SCALE GENOMIC DNA]</scope>
    <source>
        <strain evidence="2 3">ICMP2807</strain>
    </source>
</reference>
<evidence type="ECO:0000313" key="3">
    <source>
        <dbReference type="Proteomes" id="UP000033618"/>
    </source>
</evidence>
<dbReference type="Pfam" id="PF03992">
    <property type="entry name" value="ABM"/>
    <property type="match status" value="1"/>
</dbReference>
<comment type="caution">
    <text evidence="2">The sequence shown here is derived from an EMBL/GenBank/DDBJ whole genome shotgun (WGS) entry which is preliminary data.</text>
</comment>
<proteinExistence type="predicted"/>
<dbReference type="PROSITE" id="PS51725">
    <property type="entry name" value="ABM"/>
    <property type="match status" value="1"/>
</dbReference>
<dbReference type="InterPro" id="IPR011008">
    <property type="entry name" value="Dimeric_a/b-barrel"/>
</dbReference>
<name>A0A0F5JVG5_9BURK</name>
<dbReference type="GO" id="GO:0004497">
    <property type="term" value="F:monooxygenase activity"/>
    <property type="evidence" value="ECO:0007669"/>
    <property type="project" value="UniProtKB-KW"/>
</dbReference>
<dbReference type="OrthoDB" id="9798157at2"/>
<dbReference type="Proteomes" id="UP000033618">
    <property type="component" value="Unassembled WGS sequence"/>
</dbReference>
<keyword evidence="3" id="KW-1185">Reference proteome</keyword>
<dbReference type="SUPFAM" id="SSF54909">
    <property type="entry name" value="Dimeric alpha+beta barrel"/>
    <property type="match status" value="1"/>
</dbReference>
<gene>
    <name evidence="2" type="ORF">WM40_20920</name>
</gene>
<feature type="domain" description="ABM" evidence="1">
    <location>
        <begin position="2"/>
        <end position="93"/>
    </location>
</feature>
<keyword evidence="2" id="KW-0503">Monooxygenase</keyword>
<dbReference type="InterPro" id="IPR007138">
    <property type="entry name" value="ABM_dom"/>
</dbReference>